<feature type="transmembrane region" description="Helical" evidence="5">
    <location>
        <begin position="21"/>
        <end position="41"/>
    </location>
</feature>
<name>A0A8D5AL76_9GAMM</name>
<reference evidence="7" key="1">
    <citation type="submission" date="2019-06" db="EMBL/GenBank/DDBJ databases">
        <title>Complete genome sequence of Methylogaea oryzae strain JCM16910.</title>
        <authorList>
            <person name="Asakawa S."/>
        </authorList>
    </citation>
    <scope>NUCLEOTIDE SEQUENCE</scope>
    <source>
        <strain evidence="7">E10</strain>
    </source>
</reference>
<evidence type="ECO:0000256" key="5">
    <source>
        <dbReference type="SAM" id="Phobius"/>
    </source>
</evidence>
<dbReference type="GO" id="GO:0015035">
    <property type="term" value="F:protein-disulfide reductase activity"/>
    <property type="evidence" value="ECO:0007669"/>
    <property type="project" value="InterPro"/>
</dbReference>
<dbReference type="KEGG" id="moz:MoryE10_31600"/>
<feature type="transmembrane region" description="Helical" evidence="5">
    <location>
        <begin position="150"/>
        <end position="173"/>
    </location>
</feature>
<protein>
    <recommendedName>
        <fullName evidence="6">HTTM-like domain-containing protein</fullName>
    </recommendedName>
</protein>
<keyword evidence="4 5" id="KW-0472">Membrane</keyword>
<dbReference type="Pfam" id="PF05090">
    <property type="entry name" value="HTTM"/>
    <property type="match status" value="1"/>
</dbReference>
<feature type="transmembrane region" description="Helical" evidence="5">
    <location>
        <begin position="216"/>
        <end position="234"/>
    </location>
</feature>
<dbReference type="EMBL" id="AP019782">
    <property type="protein sequence ID" value="BBL72554.1"/>
    <property type="molecule type" value="Genomic_DNA"/>
</dbReference>
<feature type="transmembrane region" description="Helical" evidence="5">
    <location>
        <begin position="86"/>
        <end position="103"/>
    </location>
</feature>
<dbReference type="RefSeq" id="WP_054773233.1">
    <property type="nucleotide sequence ID" value="NZ_AP019782.1"/>
</dbReference>
<keyword evidence="3 5" id="KW-1133">Transmembrane helix</keyword>
<feature type="transmembrane region" description="Helical" evidence="5">
    <location>
        <begin position="246"/>
        <end position="271"/>
    </location>
</feature>
<dbReference type="Pfam" id="PF04134">
    <property type="entry name" value="DCC1-like"/>
    <property type="match status" value="1"/>
</dbReference>
<dbReference type="Proteomes" id="UP000824988">
    <property type="component" value="Chromosome"/>
</dbReference>
<comment type="subcellular location">
    <subcellularLocation>
        <location evidence="1">Endomembrane system</location>
        <topology evidence="1">Multi-pass membrane protein</topology>
    </subcellularLocation>
</comment>
<evidence type="ECO:0000256" key="4">
    <source>
        <dbReference type="ARBA" id="ARBA00023136"/>
    </source>
</evidence>
<dbReference type="InterPro" id="IPR052964">
    <property type="entry name" value="Sporulation_signal_mat"/>
</dbReference>
<keyword evidence="2 5" id="KW-0812">Transmembrane</keyword>
<feature type="transmembrane region" description="Helical" evidence="5">
    <location>
        <begin position="109"/>
        <end position="129"/>
    </location>
</feature>
<dbReference type="PANTHER" id="PTHR39535">
    <property type="entry name" value="SPORULATION-DELAYING PROTEIN SDPB"/>
    <property type="match status" value="1"/>
</dbReference>
<gene>
    <name evidence="7" type="ORF">MoryE10_31600</name>
</gene>
<feature type="domain" description="HTTM-like" evidence="6">
    <location>
        <begin position="14"/>
        <end position="277"/>
    </location>
</feature>
<dbReference type="InterPro" id="IPR053934">
    <property type="entry name" value="HTTM_dom"/>
</dbReference>
<dbReference type="GO" id="GO:0012505">
    <property type="term" value="C:endomembrane system"/>
    <property type="evidence" value="ECO:0007669"/>
    <property type="project" value="UniProtKB-SubCell"/>
</dbReference>
<dbReference type="AlphaFoldDB" id="A0A8D5AL76"/>
<evidence type="ECO:0000256" key="2">
    <source>
        <dbReference type="ARBA" id="ARBA00022692"/>
    </source>
</evidence>
<sequence length="632" mass="71310">MHQALKNLVRWGLAKQVPATGLGLFRILFGLVALQEILFVFYFRHLIFDPLPYVDQASPVLHLLLLAWAAAALALTLGYRTRLAAAVGYAFWVLFPAFTPMWHDFDGGFDQLMVGSSLLLLFIPAERALSLDNLRARLARPVYAPAAAEPATVSVLCYLLPVTMALACLYFDAGVHKLSAQFWRNGVGAWLPPSHPYYMNGWDWSWLLDNKVFEKGLGYTILAFQFVFPALFWHRRARVPLMALGATFHTGIIITLNIYPFGFAMLVHYLLLVPFRWWRALGRAYRAAQPRLAVYFDEACPLCNRTAIVVNHFDVKRAVEFKGLQSHAKACRALDGIPERELLADLYAVDGQGRLYRGLDTYIRILRAMGYAAPLGWLLSVPGIYHLAAAVYRRIADGRARCDAACLVPAAQQGVDPWRLLADRYLGDEGLRARRLAKCLMLLAVLQLNSTVHYGILYRLGIKPAEVEALAPLALLSNSLLTFSHAVAGITPHALYMHDHFEGFEHIFAITYRDKDGKEQWLPFVNEEGRIVAPNWGRIQCMWANVALTPHLKAERLEKFLRKVTAYFGPQVGLDTDDAVFTLKFKHATVPNDWQPGLRNRNLAEPWRDIGTLVWKNGMMRMELPGVDVEKL</sequence>
<proteinExistence type="predicted"/>
<keyword evidence="8" id="KW-1185">Reference proteome</keyword>
<feature type="transmembrane region" description="Helical" evidence="5">
    <location>
        <begin position="61"/>
        <end position="79"/>
    </location>
</feature>
<dbReference type="SMART" id="SM00752">
    <property type="entry name" value="HTTM"/>
    <property type="match status" value="1"/>
</dbReference>
<dbReference type="PANTHER" id="PTHR39535:SF2">
    <property type="entry name" value="HTTM DOMAIN-CONTAINING PROTEIN"/>
    <property type="match status" value="1"/>
</dbReference>
<organism evidence="7 8">
    <name type="scientific">Methylogaea oryzae</name>
    <dbReference type="NCBI Taxonomy" id="1295382"/>
    <lineage>
        <taxon>Bacteria</taxon>
        <taxon>Pseudomonadati</taxon>
        <taxon>Pseudomonadota</taxon>
        <taxon>Gammaproteobacteria</taxon>
        <taxon>Methylococcales</taxon>
        <taxon>Methylococcaceae</taxon>
        <taxon>Methylogaea</taxon>
    </lineage>
</organism>
<dbReference type="InterPro" id="IPR007263">
    <property type="entry name" value="DCC1-like"/>
</dbReference>
<dbReference type="InterPro" id="IPR011020">
    <property type="entry name" value="HTTM-like"/>
</dbReference>
<evidence type="ECO:0000313" key="7">
    <source>
        <dbReference type="EMBL" id="BBL72554.1"/>
    </source>
</evidence>
<accession>A0A8D5AL76</accession>
<evidence type="ECO:0000313" key="8">
    <source>
        <dbReference type="Proteomes" id="UP000824988"/>
    </source>
</evidence>
<evidence type="ECO:0000259" key="6">
    <source>
        <dbReference type="SMART" id="SM00752"/>
    </source>
</evidence>
<evidence type="ECO:0000256" key="1">
    <source>
        <dbReference type="ARBA" id="ARBA00004127"/>
    </source>
</evidence>
<evidence type="ECO:0000256" key="3">
    <source>
        <dbReference type="ARBA" id="ARBA00022989"/>
    </source>
</evidence>